<name>A0A915E788_9BILA</name>
<dbReference type="Proteomes" id="UP000887574">
    <property type="component" value="Unplaced"/>
</dbReference>
<evidence type="ECO:0000256" key="1">
    <source>
        <dbReference type="SAM" id="MobiDB-lite"/>
    </source>
</evidence>
<keyword evidence="2" id="KW-1185">Reference proteome</keyword>
<proteinExistence type="predicted"/>
<sequence>MAGTGGGSQQPELDPSKAAVKESILNTFRNKATFTGVPGGVSTGIYEETIFKPAVSREAEDDNEVLEIMSKLSTREKSLEEMQKKVLQLELENQQKIPPILDKVNNLIDRVSAADSSSSNDEEPNDPLPARKRKI</sequence>
<protein>
    <submittedName>
        <fullName evidence="3">Uncharacterized protein</fullName>
    </submittedName>
</protein>
<evidence type="ECO:0000313" key="3">
    <source>
        <dbReference type="WBParaSite" id="jg33"/>
    </source>
</evidence>
<evidence type="ECO:0000313" key="2">
    <source>
        <dbReference type="Proteomes" id="UP000887574"/>
    </source>
</evidence>
<organism evidence="2 3">
    <name type="scientific">Ditylenchus dipsaci</name>
    <dbReference type="NCBI Taxonomy" id="166011"/>
    <lineage>
        <taxon>Eukaryota</taxon>
        <taxon>Metazoa</taxon>
        <taxon>Ecdysozoa</taxon>
        <taxon>Nematoda</taxon>
        <taxon>Chromadorea</taxon>
        <taxon>Rhabditida</taxon>
        <taxon>Tylenchina</taxon>
        <taxon>Tylenchomorpha</taxon>
        <taxon>Sphaerularioidea</taxon>
        <taxon>Anguinidae</taxon>
        <taxon>Anguininae</taxon>
        <taxon>Ditylenchus</taxon>
    </lineage>
</organism>
<reference evidence="3" key="1">
    <citation type="submission" date="2022-11" db="UniProtKB">
        <authorList>
            <consortium name="WormBaseParasite"/>
        </authorList>
    </citation>
    <scope>IDENTIFICATION</scope>
</reference>
<accession>A0A915E788</accession>
<feature type="region of interest" description="Disordered" evidence="1">
    <location>
        <begin position="112"/>
        <end position="135"/>
    </location>
</feature>
<dbReference type="WBParaSite" id="jg33">
    <property type="protein sequence ID" value="jg33"/>
    <property type="gene ID" value="jg33"/>
</dbReference>
<dbReference type="AlphaFoldDB" id="A0A915E788"/>